<dbReference type="EMBL" id="BOOO01000044">
    <property type="protein sequence ID" value="GII33976.1"/>
    <property type="molecule type" value="Genomic_DNA"/>
</dbReference>
<evidence type="ECO:0000256" key="1">
    <source>
        <dbReference type="ARBA" id="ARBA00006484"/>
    </source>
</evidence>
<dbReference type="GO" id="GO:0016491">
    <property type="term" value="F:oxidoreductase activity"/>
    <property type="evidence" value="ECO:0007669"/>
    <property type="project" value="UniProtKB-KW"/>
</dbReference>
<evidence type="ECO:0000256" key="2">
    <source>
        <dbReference type="ARBA" id="ARBA00023002"/>
    </source>
</evidence>
<keyword evidence="3" id="KW-0520">NAD</keyword>
<dbReference type="PRINTS" id="PR00080">
    <property type="entry name" value="SDRFAMILY"/>
</dbReference>
<organism evidence="5 6">
    <name type="scientific">Planotetraspora mira</name>
    <dbReference type="NCBI Taxonomy" id="58121"/>
    <lineage>
        <taxon>Bacteria</taxon>
        <taxon>Bacillati</taxon>
        <taxon>Actinomycetota</taxon>
        <taxon>Actinomycetes</taxon>
        <taxon>Streptosporangiales</taxon>
        <taxon>Streptosporangiaceae</taxon>
        <taxon>Planotetraspora</taxon>
    </lineage>
</organism>
<dbReference type="PANTHER" id="PTHR24321:SF8">
    <property type="entry name" value="ESTRADIOL 17-BETA-DEHYDROGENASE 8-RELATED"/>
    <property type="match status" value="1"/>
</dbReference>
<evidence type="ECO:0000259" key="4">
    <source>
        <dbReference type="SMART" id="SM00822"/>
    </source>
</evidence>
<name>A0A8J3TXV4_9ACTN</name>
<dbReference type="SUPFAM" id="SSF51735">
    <property type="entry name" value="NAD(P)-binding Rossmann-fold domains"/>
    <property type="match status" value="1"/>
</dbReference>
<dbReference type="NCBIfam" id="NF005559">
    <property type="entry name" value="PRK07231.1"/>
    <property type="match status" value="1"/>
</dbReference>
<dbReference type="InterPro" id="IPR036291">
    <property type="entry name" value="NAD(P)-bd_dom_sf"/>
</dbReference>
<comment type="similarity">
    <text evidence="1">Belongs to the short-chain dehydrogenases/reductases (SDR) family.</text>
</comment>
<dbReference type="Gene3D" id="3.40.50.720">
    <property type="entry name" value="NAD(P)-binding Rossmann-like Domain"/>
    <property type="match status" value="1"/>
</dbReference>
<dbReference type="InterPro" id="IPR057326">
    <property type="entry name" value="KR_dom"/>
</dbReference>
<dbReference type="CDD" id="cd05233">
    <property type="entry name" value="SDR_c"/>
    <property type="match status" value="1"/>
</dbReference>
<evidence type="ECO:0000256" key="3">
    <source>
        <dbReference type="ARBA" id="ARBA00023027"/>
    </source>
</evidence>
<evidence type="ECO:0000313" key="6">
    <source>
        <dbReference type="Proteomes" id="UP000650628"/>
    </source>
</evidence>
<dbReference type="SMART" id="SM00822">
    <property type="entry name" value="PKS_KR"/>
    <property type="match status" value="1"/>
</dbReference>
<dbReference type="PRINTS" id="PR00081">
    <property type="entry name" value="GDHRDH"/>
</dbReference>
<proteinExistence type="inferred from homology"/>
<accession>A0A8J3TXV4</accession>
<evidence type="ECO:0000313" key="5">
    <source>
        <dbReference type="EMBL" id="GII33976.1"/>
    </source>
</evidence>
<dbReference type="PANTHER" id="PTHR24321">
    <property type="entry name" value="DEHYDROGENASES, SHORT CHAIN"/>
    <property type="match status" value="1"/>
</dbReference>
<gene>
    <name evidence="5" type="ORF">Pmi06nite_74180</name>
</gene>
<protein>
    <submittedName>
        <fullName evidence="5">2,5-dichloro-2,5-cyclohexadiene-1,4-diol dehydrogenase</fullName>
    </submittedName>
</protein>
<comment type="caution">
    <text evidence="5">The sequence shown here is derived from an EMBL/GenBank/DDBJ whole genome shotgun (WGS) entry which is preliminary data.</text>
</comment>
<keyword evidence="6" id="KW-1185">Reference proteome</keyword>
<dbReference type="AlphaFoldDB" id="A0A8J3TXV4"/>
<dbReference type="InterPro" id="IPR002347">
    <property type="entry name" value="SDR_fam"/>
</dbReference>
<sequence>MDNTPTTDTFTTDTSTPAALGLLAGKVAFVTGAGRGIGAAAARLFAREGARVLLAARTEAQLKAVTVEVRAAGGIADYVVCDLSDAASVRAAVDRAVDLYGRLDVAFNNGATIVPPGPMDQVREADFDHIYTVNLRGPWLAMVAEIAAIRATAGTGAIVNNSSVGSLMGNPELPAYGAMKRAVNSLTESAAVTYGPEGIRVNAIAPGTTLTEMIRTWEADSPGLVERLEAHTPLRRAADPDEIAQAAAWLLSDRSSYVTGTVLRVDGGARA</sequence>
<keyword evidence="2" id="KW-0560">Oxidoreductase</keyword>
<dbReference type="RefSeq" id="WP_203957793.1">
    <property type="nucleotide sequence ID" value="NZ_BOOO01000044.1"/>
</dbReference>
<dbReference type="Proteomes" id="UP000650628">
    <property type="component" value="Unassembled WGS sequence"/>
</dbReference>
<feature type="domain" description="Ketoreductase" evidence="4">
    <location>
        <begin position="26"/>
        <end position="207"/>
    </location>
</feature>
<dbReference type="FunFam" id="3.40.50.720:FF:000084">
    <property type="entry name" value="Short-chain dehydrogenase reductase"/>
    <property type="match status" value="1"/>
</dbReference>
<dbReference type="Pfam" id="PF13561">
    <property type="entry name" value="adh_short_C2"/>
    <property type="match status" value="1"/>
</dbReference>
<reference evidence="5 6" key="1">
    <citation type="submission" date="2021-01" db="EMBL/GenBank/DDBJ databases">
        <title>Whole genome shotgun sequence of Planotetraspora mira NBRC 15435.</title>
        <authorList>
            <person name="Komaki H."/>
            <person name="Tamura T."/>
        </authorList>
    </citation>
    <scope>NUCLEOTIDE SEQUENCE [LARGE SCALE GENOMIC DNA]</scope>
    <source>
        <strain evidence="5 6">NBRC 15435</strain>
    </source>
</reference>